<dbReference type="InterPro" id="IPR008978">
    <property type="entry name" value="HSP20-like_chaperone"/>
</dbReference>
<evidence type="ECO:0000259" key="3">
    <source>
        <dbReference type="PROSITE" id="PS01031"/>
    </source>
</evidence>
<proteinExistence type="inferred from homology"/>
<gene>
    <name evidence="4" type="ORF">SY85_02750</name>
</gene>
<dbReference type="AlphaFoldDB" id="A0A172TRH3"/>
<evidence type="ECO:0000256" key="2">
    <source>
        <dbReference type="RuleBase" id="RU003616"/>
    </source>
</evidence>
<keyword evidence="5" id="KW-1185">Reference proteome</keyword>
<dbReference type="STRING" id="1492898.SY85_02750"/>
<dbReference type="CDD" id="cd06464">
    <property type="entry name" value="ACD_sHsps-like"/>
    <property type="match status" value="1"/>
</dbReference>
<comment type="similarity">
    <text evidence="1 2">Belongs to the small heat shock protein (HSP20) family.</text>
</comment>
<dbReference type="RefSeq" id="WP_066401698.1">
    <property type="nucleotide sequence ID" value="NZ_CP011390.1"/>
</dbReference>
<dbReference type="Gene3D" id="2.60.40.790">
    <property type="match status" value="1"/>
</dbReference>
<dbReference type="PANTHER" id="PTHR11527">
    <property type="entry name" value="HEAT-SHOCK PROTEIN 20 FAMILY MEMBER"/>
    <property type="match status" value="1"/>
</dbReference>
<dbReference type="PROSITE" id="PS01031">
    <property type="entry name" value="SHSP"/>
    <property type="match status" value="1"/>
</dbReference>
<sequence length="148" mass="16861">MATKALMRPESGFSGLFDDFFRPWTDMFEGSRLLGKGANLPAVNIIENGNEYKVTVAAPGLKSKDFNIDVENNVLTISAEKEDKMEEKDERYTRREYNYTSFSRSFTLPDDVKQDSIEANYKDGVLNLTLPKKEEARKPKVSKHVTVK</sequence>
<dbReference type="KEGG" id="fla:SY85_02750"/>
<reference evidence="4 5" key="2">
    <citation type="journal article" date="2016" name="Int. J. Syst. Evol. Microbiol.">
        <title>Flavisolibacter tropicus sp. nov., isolated from tropical soil.</title>
        <authorList>
            <person name="Lee J.J."/>
            <person name="Kang M.S."/>
            <person name="Kim G.S."/>
            <person name="Lee C.S."/>
            <person name="Lim S."/>
            <person name="Lee J."/>
            <person name="Roh S.H."/>
            <person name="Kang H."/>
            <person name="Ha J.M."/>
            <person name="Bae S."/>
            <person name="Jung H.Y."/>
            <person name="Kim M.K."/>
        </authorList>
    </citation>
    <scope>NUCLEOTIDE SEQUENCE [LARGE SCALE GENOMIC DNA]</scope>
    <source>
        <strain evidence="4 5">LCS9</strain>
    </source>
</reference>
<accession>A0A172TRH3</accession>
<reference evidence="5" key="1">
    <citation type="submission" date="2015-01" db="EMBL/GenBank/DDBJ databases">
        <title>Flavisolibacter sp./LCS9/ whole genome sequencing.</title>
        <authorList>
            <person name="Kim M.K."/>
            <person name="Srinivasan S."/>
            <person name="Lee J.-J."/>
        </authorList>
    </citation>
    <scope>NUCLEOTIDE SEQUENCE [LARGE SCALE GENOMIC DNA]</scope>
    <source>
        <strain evidence="5">LCS9</strain>
    </source>
</reference>
<dbReference type="InterPro" id="IPR002068">
    <property type="entry name" value="A-crystallin/Hsp20_dom"/>
</dbReference>
<dbReference type="OrthoDB" id="9814487at2"/>
<dbReference type="InterPro" id="IPR031107">
    <property type="entry name" value="Small_HSP"/>
</dbReference>
<dbReference type="EMBL" id="CP011390">
    <property type="protein sequence ID" value="ANE49582.1"/>
    <property type="molecule type" value="Genomic_DNA"/>
</dbReference>
<organism evidence="4 5">
    <name type="scientific">Flavisolibacter tropicus</name>
    <dbReference type="NCBI Taxonomy" id="1492898"/>
    <lineage>
        <taxon>Bacteria</taxon>
        <taxon>Pseudomonadati</taxon>
        <taxon>Bacteroidota</taxon>
        <taxon>Chitinophagia</taxon>
        <taxon>Chitinophagales</taxon>
        <taxon>Chitinophagaceae</taxon>
        <taxon>Flavisolibacter</taxon>
    </lineage>
</organism>
<evidence type="ECO:0000256" key="1">
    <source>
        <dbReference type="PROSITE-ProRule" id="PRU00285"/>
    </source>
</evidence>
<dbReference type="Pfam" id="PF00011">
    <property type="entry name" value="HSP20"/>
    <property type="match status" value="1"/>
</dbReference>
<evidence type="ECO:0000313" key="5">
    <source>
        <dbReference type="Proteomes" id="UP000077177"/>
    </source>
</evidence>
<protein>
    <submittedName>
        <fullName evidence="4">Heat-shock protein Hsp20</fullName>
    </submittedName>
</protein>
<dbReference type="SUPFAM" id="SSF49764">
    <property type="entry name" value="HSP20-like chaperones"/>
    <property type="match status" value="1"/>
</dbReference>
<name>A0A172TRH3_9BACT</name>
<dbReference type="Proteomes" id="UP000077177">
    <property type="component" value="Chromosome"/>
</dbReference>
<evidence type="ECO:0000313" key="4">
    <source>
        <dbReference type="EMBL" id="ANE49582.1"/>
    </source>
</evidence>
<feature type="domain" description="SHSP" evidence="3">
    <location>
        <begin position="34"/>
        <end position="148"/>
    </location>
</feature>